<dbReference type="EMBL" id="NBSK02000005">
    <property type="protein sequence ID" value="KAJ0203338.1"/>
    <property type="molecule type" value="Genomic_DNA"/>
</dbReference>
<dbReference type="AlphaFoldDB" id="A0A9R1VC03"/>
<dbReference type="Proteomes" id="UP000235145">
    <property type="component" value="Unassembled WGS sequence"/>
</dbReference>
<feature type="region of interest" description="Disordered" evidence="1">
    <location>
        <begin position="128"/>
        <end position="158"/>
    </location>
</feature>
<evidence type="ECO:0000313" key="2">
    <source>
        <dbReference type="EMBL" id="KAJ0203338.1"/>
    </source>
</evidence>
<evidence type="ECO:0000256" key="1">
    <source>
        <dbReference type="SAM" id="MobiDB-lite"/>
    </source>
</evidence>
<gene>
    <name evidence="2" type="ORF">LSAT_V11C500234300</name>
</gene>
<name>A0A9R1VC03_LACSA</name>
<organism evidence="2 3">
    <name type="scientific">Lactuca sativa</name>
    <name type="common">Garden lettuce</name>
    <dbReference type="NCBI Taxonomy" id="4236"/>
    <lineage>
        <taxon>Eukaryota</taxon>
        <taxon>Viridiplantae</taxon>
        <taxon>Streptophyta</taxon>
        <taxon>Embryophyta</taxon>
        <taxon>Tracheophyta</taxon>
        <taxon>Spermatophyta</taxon>
        <taxon>Magnoliopsida</taxon>
        <taxon>eudicotyledons</taxon>
        <taxon>Gunneridae</taxon>
        <taxon>Pentapetalae</taxon>
        <taxon>asterids</taxon>
        <taxon>campanulids</taxon>
        <taxon>Asterales</taxon>
        <taxon>Asteraceae</taxon>
        <taxon>Cichorioideae</taxon>
        <taxon>Cichorieae</taxon>
        <taxon>Lactucinae</taxon>
        <taxon>Lactuca</taxon>
    </lineage>
</organism>
<sequence length="237" mass="27048">MHKSTLTLRAGDDSVIFKAVQENKHEEIRKEKTSSIDLDDELLERKIALLQEGNPNQFILALEIEKILEEADYQEDHVSVQSASTRRIAYTESTSPNEKSRPMVDFVLQITSTLSRLDVHILSENEKTNKASNSDTHHSFNESHMFDRKALSTTTKRAKPRARVATNYKLFAFGPPDSLVCDESEEESLISGDDEVTTEREIKIDTEEVKKMDPRNGFNRLAELGRLLDESIRIQKN</sequence>
<proteinExistence type="predicted"/>
<keyword evidence="3" id="KW-1185">Reference proteome</keyword>
<comment type="caution">
    <text evidence="2">The sequence shown here is derived from an EMBL/GenBank/DDBJ whole genome shotgun (WGS) entry which is preliminary data.</text>
</comment>
<evidence type="ECO:0000313" key="3">
    <source>
        <dbReference type="Proteomes" id="UP000235145"/>
    </source>
</evidence>
<feature type="compositionally biased region" description="Basic and acidic residues" evidence="1">
    <location>
        <begin position="128"/>
        <end position="150"/>
    </location>
</feature>
<reference evidence="2 3" key="1">
    <citation type="journal article" date="2017" name="Nat. Commun.">
        <title>Genome assembly with in vitro proximity ligation data and whole-genome triplication in lettuce.</title>
        <authorList>
            <person name="Reyes-Chin-Wo S."/>
            <person name="Wang Z."/>
            <person name="Yang X."/>
            <person name="Kozik A."/>
            <person name="Arikit S."/>
            <person name="Song C."/>
            <person name="Xia L."/>
            <person name="Froenicke L."/>
            <person name="Lavelle D.O."/>
            <person name="Truco M.J."/>
            <person name="Xia R."/>
            <person name="Zhu S."/>
            <person name="Xu C."/>
            <person name="Xu H."/>
            <person name="Xu X."/>
            <person name="Cox K."/>
            <person name="Korf I."/>
            <person name="Meyers B.C."/>
            <person name="Michelmore R.W."/>
        </authorList>
    </citation>
    <scope>NUCLEOTIDE SEQUENCE [LARGE SCALE GENOMIC DNA]</scope>
    <source>
        <strain evidence="3">cv. Salinas</strain>
        <tissue evidence="2">Seedlings</tissue>
    </source>
</reference>
<protein>
    <submittedName>
        <fullName evidence="2">Uncharacterized protein</fullName>
    </submittedName>
</protein>
<accession>A0A9R1VC03</accession>